<dbReference type="EMBL" id="JBHSSB010000032">
    <property type="protein sequence ID" value="MFC6295916.1"/>
    <property type="molecule type" value="Genomic_DNA"/>
</dbReference>
<dbReference type="InterPro" id="IPR050680">
    <property type="entry name" value="YpeA/RimI_acetyltransf"/>
</dbReference>
<evidence type="ECO:0000256" key="2">
    <source>
        <dbReference type="ARBA" id="ARBA00023315"/>
    </source>
</evidence>
<name>A0ABW1ULJ7_9LACO</name>
<proteinExistence type="predicted"/>
<keyword evidence="5" id="KW-1185">Reference proteome</keyword>
<organism evidence="4 5">
    <name type="scientific">Lactiplantibacillus daoliensis</name>
    <dbReference type="NCBI Taxonomy" id="2559916"/>
    <lineage>
        <taxon>Bacteria</taxon>
        <taxon>Bacillati</taxon>
        <taxon>Bacillota</taxon>
        <taxon>Bacilli</taxon>
        <taxon>Lactobacillales</taxon>
        <taxon>Lactobacillaceae</taxon>
        <taxon>Lactiplantibacillus</taxon>
    </lineage>
</organism>
<reference evidence="5" key="1">
    <citation type="journal article" date="2019" name="Int. J. Syst. Evol. Microbiol.">
        <title>The Global Catalogue of Microorganisms (GCM) 10K type strain sequencing project: providing services to taxonomists for standard genome sequencing and annotation.</title>
        <authorList>
            <consortium name="The Broad Institute Genomics Platform"/>
            <consortium name="The Broad Institute Genome Sequencing Center for Infectious Disease"/>
            <person name="Wu L."/>
            <person name="Ma J."/>
        </authorList>
    </citation>
    <scope>NUCLEOTIDE SEQUENCE [LARGE SCALE GENOMIC DNA]</scope>
    <source>
        <strain evidence="5">CCM 8934</strain>
    </source>
</reference>
<protein>
    <submittedName>
        <fullName evidence="4">GNAT family N-acetyltransferase</fullName>
    </submittedName>
</protein>
<accession>A0ABW1ULJ7</accession>
<gene>
    <name evidence="4" type="ORF">ACFQH1_11950</name>
</gene>
<evidence type="ECO:0000313" key="5">
    <source>
        <dbReference type="Proteomes" id="UP001596227"/>
    </source>
</evidence>
<keyword evidence="1" id="KW-0808">Transferase</keyword>
<comment type="caution">
    <text evidence="4">The sequence shown here is derived from an EMBL/GenBank/DDBJ whole genome shotgun (WGS) entry which is preliminary data.</text>
</comment>
<dbReference type="PANTHER" id="PTHR43420">
    <property type="entry name" value="ACETYLTRANSFERASE"/>
    <property type="match status" value="1"/>
</dbReference>
<keyword evidence="2" id="KW-0012">Acyltransferase</keyword>
<dbReference type="PROSITE" id="PS51186">
    <property type="entry name" value="GNAT"/>
    <property type="match status" value="1"/>
</dbReference>
<dbReference type="InterPro" id="IPR016181">
    <property type="entry name" value="Acyl_CoA_acyltransferase"/>
</dbReference>
<dbReference type="PANTHER" id="PTHR43420:SF52">
    <property type="entry name" value="N-ACETYLTRANSFERASE YODP"/>
    <property type="match status" value="1"/>
</dbReference>
<dbReference type="Gene3D" id="3.40.630.30">
    <property type="match status" value="1"/>
</dbReference>
<dbReference type="CDD" id="cd04301">
    <property type="entry name" value="NAT_SF"/>
    <property type="match status" value="1"/>
</dbReference>
<evidence type="ECO:0000313" key="4">
    <source>
        <dbReference type="EMBL" id="MFC6295916.1"/>
    </source>
</evidence>
<dbReference type="InterPro" id="IPR000182">
    <property type="entry name" value="GNAT_dom"/>
</dbReference>
<feature type="domain" description="N-acetyltransferase" evidence="3">
    <location>
        <begin position="1"/>
        <end position="144"/>
    </location>
</feature>
<evidence type="ECO:0000256" key="1">
    <source>
        <dbReference type="ARBA" id="ARBA00022679"/>
    </source>
</evidence>
<dbReference type="RefSeq" id="WP_137607091.1">
    <property type="nucleotide sequence ID" value="NZ_BJDH01000004.1"/>
</dbReference>
<dbReference type="Proteomes" id="UP001596227">
    <property type="component" value="Unassembled WGS sequence"/>
</dbReference>
<dbReference type="Pfam" id="PF00583">
    <property type="entry name" value="Acetyltransf_1"/>
    <property type="match status" value="1"/>
</dbReference>
<dbReference type="SUPFAM" id="SSF55729">
    <property type="entry name" value="Acyl-CoA N-acyltransferases (Nat)"/>
    <property type="match status" value="1"/>
</dbReference>
<evidence type="ECO:0000259" key="3">
    <source>
        <dbReference type="PROSITE" id="PS51186"/>
    </source>
</evidence>
<sequence length="144" mass="16206">MLTFKFSKSAATQAAAYALRQAVFVEERGIAAEIEFDEKDTDDRLYLVAYADSNLPVATLRLEPQAERTMRFGRVCTRQSYRGHGIGQQLLTAAEKWARQQGYTQGLIHGEVSAQGFYERCHYQVTAGPYDEDGAPVVVMMKQF</sequence>